<dbReference type="InterPro" id="IPR000866">
    <property type="entry name" value="AhpC/TSA"/>
</dbReference>
<dbReference type="OrthoDB" id="9809733at2"/>
<evidence type="ECO:0000259" key="2">
    <source>
        <dbReference type="PROSITE" id="PS51352"/>
    </source>
</evidence>
<evidence type="ECO:0000256" key="1">
    <source>
        <dbReference type="SAM" id="Phobius"/>
    </source>
</evidence>
<name>A0A410Q882_9FIRM</name>
<dbReference type="PANTHER" id="PTHR42852">
    <property type="entry name" value="THIOL:DISULFIDE INTERCHANGE PROTEIN DSBE"/>
    <property type="match status" value="1"/>
</dbReference>
<keyword evidence="4" id="KW-1185">Reference proteome</keyword>
<dbReference type="AlphaFoldDB" id="A0A410Q882"/>
<dbReference type="InterPro" id="IPR036249">
    <property type="entry name" value="Thioredoxin-like_sf"/>
</dbReference>
<evidence type="ECO:0000313" key="4">
    <source>
        <dbReference type="Proteomes" id="UP000287969"/>
    </source>
</evidence>
<dbReference type="PROSITE" id="PS00194">
    <property type="entry name" value="THIOREDOXIN_1"/>
    <property type="match status" value="1"/>
</dbReference>
<reference evidence="4" key="1">
    <citation type="submission" date="2019-01" db="EMBL/GenBank/DDBJ databases">
        <title>Draft genomes of a novel of Sporanaerobacter strains.</title>
        <authorList>
            <person name="Ma S."/>
        </authorList>
    </citation>
    <scope>NUCLEOTIDE SEQUENCE [LARGE SCALE GENOMIC DNA]</scope>
    <source>
        <strain evidence="4">NJN-17</strain>
    </source>
</reference>
<dbReference type="InterPro" id="IPR017937">
    <property type="entry name" value="Thioredoxin_CS"/>
</dbReference>
<keyword evidence="1" id="KW-0472">Membrane</keyword>
<organism evidence="3 4">
    <name type="scientific">Acidilutibacter cellobiosedens</name>
    <dbReference type="NCBI Taxonomy" id="2507161"/>
    <lineage>
        <taxon>Bacteria</taxon>
        <taxon>Bacillati</taxon>
        <taxon>Bacillota</taxon>
        <taxon>Tissierellia</taxon>
        <taxon>Tissierellales</taxon>
        <taxon>Acidilutibacteraceae</taxon>
        <taxon>Acidilutibacter</taxon>
    </lineage>
</organism>
<proteinExistence type="predicted"/>
<dbReference type="SUPFAM" id="SSF52833">
    <property type="entry name" value="Thioredoxin-like"/>
    <property type="match status" value="1"/>
</dbReference>
<dbReference type="GO" id="GO:0016209">
    <property type="term" value="F:antioxidant activity"/>
    <property type="evidence" value="ECO:0007669"/>
    <property type="project" value="InterPro"/>
</dbReference>
<accession>A0A410Q882</accession>
<sequence length="195" mass="22036">MNKKIKTIVSIFAFALFIVIAIFMYNILSKKISTQNDMDITQNKDEISQSDQDVEKEKTKAPDFTVLDADGNTVKLSDMFGKPIVLNFWASWCLACKSEMPEFNKVYKETGDDVTFMMIDLVDGQQETKEKGEQYIKKQDFSFPVYFDIKQDAADTYGIVSLPTTIFIDKDGYIITGAEGAIDAKTLKNGIDLIK</sequence>
<feature type="domain" description="Thioredoxin" evidence="2">
    <location>
        <begin position="55"/>
        <end position="195"/>
    </location>
</feature>
<dbReference type="KEGG" id="spoa:EQM13_00680"/>
<keyword evidence="1" id="KW-0812">Transmembrane</keyword>
<dbReference type="CDD" id="cd02966">
    <property type="entry name" value="TlpA_like_family"/>
    <property type="match status" value="1"/>
</dbReference>
<keyword evidence="1" id="KW-1133">Transmembrane helix</keyword>
<dbReference type="GO" id="GO:0016491">
    <property type="term" value="F:oxidoreductase activity"/>
    <property type="evidence" value="ECO:0007669"/>
    <property type="project" value="InterPro"/>
</dbReference>
<dbReference type="EMBL" id="CP035282">
    <property type="protein sequence ID" value="QAT60189.1"/>
    <property type="molecule type" value="Genomic_DNA"/>
</dbReference>
<dbReference type="PROSITE" id="PS51352">
    <property type="entry name" value="THIOREDOXIN_2"/>
    <property type="match status" value="1"/>
</dbReference>
<evidence type="ECO:0000313" key="3">
    <source>
        <dbReference type="EMBL" id="QAT60189.1"/>
    </source>
</evidence>
<dbReference type="RefSeq" id="WP_071140597.1">
    <property type="nucleotide sequence ID" value="NZ_CP035282.1"/>
</dbReference>
<feature type="transmembrane region" description="Helical" evidence="1">
    <location>
        <begin position="7"/>
        <end position="28"/>
    </location>
</feature>
<dbReference type="InterPro" id="IPR013766">
    <property type="entry name" value="Thioredoxin_domain"/>
</dbReference>
<dbReference type="PANTHER" id="PTHR42852:SF17">
    <property type="entry name" value="THIOREDOXIN-LIKE PROTEIN HI_1115"/>
    <property type="match status" value="1"/>
</dbReference>
<dbReference type="Gene3D" id="3.40.30.10">
    <property type="entry name" value="Glutaredoxin"/>
    <property type="match status" value="1"/>
</dbReference>
<dbReference type="Pfam" id="PF00578">
    <property type="entry name" value="AhpC-TSA"/>
    <property type="match status" value="1"/>
</dbReference>
<gene>
    <name evidence="3" type="ORF">EQM13_00680</name>
</gene>
<protein>
    <submittedName>
        <fullName evidence="3">TlpA family protein disulfide reductase</fullName>
    </submittedName>
</protein>
<dbReference type="InterPro" id="IPR050553">
    <property type="entry name" value="Thioredoxin_ResA/DsbE_sf"/>
</dbReference>
<dbReference type="Proteomes" id="UP000287969">
    <property type="component" value="Chromosome"/>
</dbReference>